<dbReference type="Proteomes" id="UP000736373">
    <property type="component" value="Unassembled WGS sequence"/>
</dbReference>
<evidence type="ECO:0000259" key="4">
    <source>
        <dbReference type="PROSITE" id="PS51077"/>
    </source>
</evidence>
<dbReference type="SUPFAM" id="SSF55781">
    <property type="entry name" value="GAF domain-like"/>
    <property type="match status" value="1"/>
</dbReference>
<protein>
    <submittedName>
        <fullName evidence="6">IclR family transcriptional regulator</fullName>
    </submittedName>
</protein>
<dbReference type="Gene3D" id="1.10.10.10">
    <property type="entry name" value="Winged helix-like DNA-binding domain superfamily/Winged helix DNA-binding domain"/>
    <property type="match status" value="1"/>
</dbReference>
<keyword evidence="7" id="KW-1185">Reference proteome</keyword>
<dbReference type="PANTHER" id="PTHR30136:SF24">
    <property type="entry name" value="HTH-TYPE TRANSCRIPTIONAL REPRESSOR ALLR"/>
    <property type="match status" value="1"/>
</dbReference>
<evidence type="ECO:0000313" key="7">
    <source>
        <dbReference type="Proteomes" id="UP000736373"/>
    </source>
</evidence>
<sequence length="270" mass="29443">MSSNMSTPTPSDTGHRTAGRVLDILEVVAASGRGLALHELSALLKAPKSSLLPLLRTLHQRGYLTHDDSGVYHLGVQLLSLRNQARGELDLREVSRSELQGLSRETGEATLLATLSDDHTAILYIDKMESVHRIRFAAGIGERRPLHSTSSGRVLLAFMPDSERDAVIKAIKLERYTEETLITELALRAELERVRAQGYCINIDQATVGRCAIAAPVFDCDGQAVAAIVLGAPKERALQHLDQWVAEVCRAAGTVSGRLGHRPEADPVRY</sequence>
<dbReference type="Pfam" id="PF01614">
    <property type="entry name" value="IclR_C"/>
    <property type="match status" value="1"/>
</dbReference>
<keyword evidence="3" id="KW-0804">Transcription</keyword>
<dbReference type="InterPro" id="IPR050707">
    <property type="entry name" value="HTH_MetabolicPath_Reg"/>
</dbReference>
<accession>A0ABR7Q1D9</accession>
<proteinExistence type="predicted"/>
<reference evidence="6 7" key="1">
    <citation type="submission" date="2019-09" db="EMBL/GenBank/DDBJ databases">
        <title>Paraburkholderia podalyriae sp. nov., A South African Podalyria-associated rhizobium.</title>
        <authorList>
            <person name="Mavima L."/>
            <person name="Beukes C.W."/>
            <person name="Palmer M."/>
            <person name="De Meyer S.E."/>
            <person name="James E.K."/>
            <person name="Maluk M."/>
            <person name="Avontuur J.R."/>
            <person name="Chan W.Y."/>
            <person name="Venter S.N."/>
            <person name="Steenkamp E.T."/>
        </authorList>
    </citation>
    <scope>NUCLEOTIDE SEQUENCE [LARGE SCALE GENOMIC DNA]</scope>
    <source>
        <strain evidence="6 7">WC7.3b</strain>
    </source>
</reference>
<comment type="caution">
    <text evidence="6">The sequence shown here is derived from an EMBL/GenBank/DDBJ whole genome shotgun (WGS) entry which is preliminary data.</text>
</comment>
<feature type="domain" description="HTH iclR-type" evidence="4">
    <location>
        <begin position="15"/>
        <end position="76"/>
    </location>
</feature>
<evidence type="ECO:0000256" key="1">
    <source>
        <dbReference type="ARBA" id="ARBA00023015"/>
    </source>
</evidence>
<dbReference type="SUPFAM" id="SSF46785">
    <property type="entry name" value="Winged helix' DNA-binding domain"/>
    <property type="match status" value="1"/>
</dbReference>
<organism evidence="6 7">
    <name type="scientific">Paraburkholderia podalyriae</name>
    <dbReference type="NCBI Taxonomy" id="1938811"/>
    <lineage>
        <taxon>Bacteria</taxon>
        <taxon>Pseudomonadati</taxon>
        <taxon>Pseudomonadota</taxon>
        <taxon>Betaproteobacteria</taxon>
        <taxon>Burkholderiales</taxon>
        <taxon>Burkholderiaceae</taxon>
        <taxon>Paraburkholderia</taxon>
    </lineage>
</organism>
<dbReference type="Pfam" id="PF09339">
    <property type="entry name" value="HTH_IclR"/>
    <property type="match status" value="1"/>
</dbReference>
<dbReference type="SMART" id="SM00346">
    <property type="entry name" value="HTH_ICLR"/>
    <property type="match status" value="1"/>
</dbReference>
<dbReference type="InterPro" id="IPR005471">
    <property type="entry name" value="Tscrpt_reg_IclR_N"/>
</dbReference>
<dbReference type="InterPro" id="IPR014757">
    <property type="entry name" value="Tscrpt_reg_IclR_C"/>
</dbReference>
<dbReference type="PANTHER" id="PTHR30136">
    <property type="entry name" value="HELIX-TURN-HELIX TRANSCRIPTIONAL REGULATOR, ICLR FAMILY"/>
    <property type="match status" value="1"/>
</dbReference>
<keyword evidence="1" id="KW-0805">Transcription regulation</keyword>
<dbReference type="PROSITE" id="PS51078">
    <property type="entry name" value="ICLR_ED"/>
    <property type="match status" value="1"/>
</dbReference>
<dbReference type="PROSITE" id="PS51077">
    <property type="entry name" value="HTH_ICLR"/>
    <property type="match status" value="1"/>
</dbReference>
<evidence type="ECO:0000256" key="2">
    <source>
        <dbReference type="ARBA" id="ARBA00023125"/>
    </source>
</evidence>
<keyword evidence="2" id="KW-0238">DNA-binding</keyword>
<evidence type="ECO:0000313" key="6">
    <source>
        <dbReference type="EMBL" id="MBC8752352.1"/>
    </source>
</evidence>
<dbReference type="InterPro" id="IPR036390">
    <property type="entry name" value="WH_DNA-bd_sf"/>
</dbReference>
<dbReference type="EMBL" id="VZQQ01000096">
    <property type="protein sequence ID" value="MBC8752352.1"/>
    <property type="molecule type" value="Genomic_DNA"/>
</dbReference>
<feature type="domain" description="IclR-ED" evidence="5">
    <location>
        <begin position="77"/>
        <end position="261"/>
    </location>
</feature>
<dbReference type="Gene3D" id="3.30.450.40">
    <property type="match status" value="1"/>
</dbReference>
<evidence type="ECO:0000256" key="3">
    <source>
        <dbReference type="ARBA" id="ARBA00023163"/>
    </source>
</evidence>
<dbReference type="InterPro" id="IPR036388">
    <property type="entry name" value="WH-like_DNA-bd_sf"/>
</dbReference>
<evidence type="ECO:0000259" key="5">
    <source>
        <dbReference type="PROSITE" id="PS51078"/>
    </source>
</evidence>
<dbReference type="InterPro" id="IPR029016">
    <property type="entry name" value="GAF-like_dom_sf"/>
</dbReference>
<name>A0ABR7Q1D9_9BURK</name>
<gene>
    <name evidence="6" type="ORF">F6X42_39825</name>
</gene>